<feature type="transmembrane region" description="Helical" evidence="2">
    <location>
        <begin position="47"/>
        <end position="63"/>
    </location>
</feature>
<dbReference type="EMBL" id="JBEPCV010000036">
    <property type="protein sequence ID" value="MER6907794.1"/>
    <property type="molecule type" value="Genomic_DNA"/>
</dbReference>
<feature type="compositionally biased region" description="Pro residues" evidence="1">
    <location>
        <begin position="217"/>
        <end position="227"/>
    </location>
</feature>
<name>A0ABV1VMT6_9ACTN</name>
<feature type="transmembrane region" description="Helical" evidence="2">
    <location>
        <begin position="83"/>
        <end position="103"/>
    </location>
</feature>
<evidence type="ECO:0000256" key="1">
    <source>
        <dbReference type="SAM" id="MobiDB-lite"/>
    </source>
</evidence>
<keyword evidence="2" id="KW-0472">Membrane</keyword>
<evidence type="ECO:0000256" key="2">
    <source>
        <dbReference type="SAM" id="Phobius"/>
    </source>
</evidence>
<dbReference type="Proteomes" id="UP001490330">
    <property type="component" value="Unassembled WGS sequence"/>
</dbReference>
<accession>A0ABV1VMT6</accession>
<gene>
    <name evidence="3" type="ORF">ABT322_29520</name>
</gene>
<feature type="region of interest" description="Disordered" evidence="1">
    <location>
        <begin position="203"/>
        <end position="227"/>
    </location>
</feature>
<keyword evidence="2" id="KW-0812">Transmembrane</keyword>
<evidence type="ECO:0000313" key="3">
    <source>
        <dbReference type="EMBL" id="MER6907794.1"/>
    </source>
</evidence>
<protein>
    <submittedName>
        <fullName evidence="3">ABC transporter</fullName>
    </submittedName>
</protein>
<feature type="transmembrane region" description="Helical" evidence="2">
    <location>
        <begin position="115"/>
        <end position="136"/>
    </location>
</feature>
<evidence type="ECO:0000313" key="4">
    <source>
        <dbReference type="Proteomes" id="UP001490330"/>
    </source>
</evidence>
<sequence length="227" mass="23801">MTRALVRPVWRTLPWRALGSAGALGLLLAGTPRMAGAEPTPWQALTLLRGVALVGALGLVFLLDDPARHLTAPVPTRRPLRQALRVALVAPPAALWWTAVLLLAPSGTRPPVGDITLEAAAMCVLALAGAAAAIRLTDEPRPGPAVAAALLVVAVLAPLLIPDDWALLVVPDDPRWRAGHDRWAVLLVAVSVAWAMCGPEPVGRRGRRGRPRAVTLPEPPRAPGGQA</sequence>
<comment type="caution">
    <text evidence="3">The sequence shown here is derived from an EMBL/GenBank/DDBJ whole genome shotgun (WGS) entry which is preliminary data.</text>
</comment>
<organism evidence="3 4">
    <name type="scientific">Streptomyces flaveolus</name>
    <dbReference type="NCBI Taxonomy" id="67297"/>
    <lineage>
        <taxon>Bacteria</taxon>
        <taxon>Bacillati</taxon>
        <taxon>Actinomycetota</taxon>
        <taxon>Actinomycetes</taxon>
        <taxon>Kitasatosporales</taxon>
        <taxon>Streptomycetaceae</taxon>
        <taxon>Streptomyces</taxon>
    </lineage>
</organism>
<feature type="transmembrane region" description="Helical" evidence="2">
    <location>
        <begin position="143"/>
        <end position="162"/>
    </location>
</feature>
<keyword evidence="2" id="KW-1133">Transmembrane helix</keyword>
<keyword evidence="4" id="KW-1185">Reference proteome</keyword>
<proteinExistence type="predicted"/>
<feature type="transmembrane region" description="Helical" evidence="2">
    <location>
        <begin position="182"/>
        <end position="202"/>
    </location>
</feature>
<reference evidence="3 4" key="1">
    <citation type="submission" date="2024-06" db="EMBL/GenBank/DDBJ databases">
        <title>The Natural Products Discovery Center: Release of the First 8490 Sequenced Strains for Exploring Actinobacteria Biosynthetic Diversity.</title>
        <authorList>
            <person name="Kalkreuter E."/>
            <person name="Kautsar S.A."/>
            <person name="Yang D."/>
            <person name="Bader C.D."/>
            <person name="Teijaro C.N."/>
            <person name="Fluegel L."/>
            <person name="Davis C.M."/>
            <person name="Simpson J.R."/>
            <person name="Lauterbach L."/>
            <person name="Steele A.D."/>
            <person name="Gui C."/>
            <person name="Meng S."/>
            <person name="Li G."/>
            <person name="Viehrig K."/>
            <person name="Ye F."/>
            <person name="Su P."/>
            <person name="Kiefer A.F."/>
            <person name="Nichols A."/>
            <person name="Cepeda A.J."/>
            <person name="Yan W."/>
            <person name="Fan B."/>
            <person name="Jiang Y."/>
            <person name="Adhikari A."/>
            <person name="Zheng C.-J."/>
            <person name="Schuster L."/>
            <person name="Cowan T.M."/>
            <person name="Smanski M.J."/>
            <person name="Chevrette M.G."/>
            <person name="De Carvalho L.P.S."/>
            <person name="Shen B."/>
        </authorList>
    </citation>
    <scope>NUCLEOTIDE SEQUENCE [LARGE SCALE GENOMIC DNA]</scope>
    <source>
        <strain evidence="3 4">NPDC000632</strain>
    </source>
</reference>